<dbReference type="InterPro" id="IPR000073">
    <property type="entry name" value="AB_hydrolase_1"/>
</dbReference>
<dbReference type="Gene3D" id="3.40.50.1820">
    <property type="entry name" value="alpha/beta hydrolase"/>
    <property type="match status" value="1"/>
</dbReference>
<dbReference type="EMBL" id="JAQMWT010000344">
    <property type="protein sequence ID" value="KAJ8603707.1"/>
    <property type="molecule type" value="Genomic_DNA"/>
</dbReference>
<dbReference type="PRINTS" id="PR00111">
    <property type="entry name" value="ABHYDROLASE"/>
</dbReference>
<dbReference type="PANTHER" id="PTHR46438:SF2">
    <property type="entry name" value="ALPHA_BETA-HYDROLASES SUPERFAMILY PROTEIN"/>
    <property type="match status" value="1"/>
</dbReference>
<protein>
    <recommendedName>
        <fullName evidence="1">AB hydrolase-1 domain-containing protein</fullName>
    </recommendedName>
</protein>
<comment type="caution">
    <text evidence="2">The sequence shown here is derived from an EMBL/GenBank/DDBJ whole genome shotgun (WGS) entry which is preliminary data.</text>
</comment>
<name>A0AAD7UG54_9STRA</name>
<accession>A0AAD7UG54</accession>
<dbReference type="InterPro" id="IPR029058">
    <property type="entry name" value="AB_hydrolase_fold"/>
</dbReference>
<evidence type="ECO:0000313" key="3">
    <source>
        <dbReference type="Proteomes" id="UP001230188"/>
    </source>
</evidence>
<dbReference type="InterPro" id="IPR000639">
    <property type="entry name" value="Epox_hydrolase-like"/>
</dbReference>
<sequence length="353" mass="39072">MRTIGVLLVALPVGRSFLQATRRFLRRPRATVDQSEAAPVVWTADGEERWVWQCGDESFETHYIKRAPSTAPFKPVVLVHGFGASFYHWRYTVPALVSKGYTVFCLDLVGFGLSQKPVYDYCPATWSEQVAAFIDEVVGAPAVVVGNSLGGYVALQVGADFPGRVRGVCLLNAAGRFRTGDEDSETPQAPLSPMATIADKVNLAVQRVLFMLSFNLIRRKPRIEAILKSVYPVYAENVDADLVESIFYPATQANAEVYRLVITRPGGPGRPIDDLLATLERPLLLAWGIKDPWIRPPAADKIVQIHSTLLETYPLRRVDIDAGHCPHDENPDDTNAAILNWLETDIPWTSLST</sequence>
<reference evidence="2" key="1">
    <citation type="submission" date="2023-01" db="EMBL/GenBank/DDBJ databases">
        <title>Metagenome sequencing of chrysophaentin producing Chrysophaeum taylorii.</title>
        <authorList>
            <person name="Davison J."/>
            <person name="Bewley C."/>
        </authorList>
    </citation>
    <scope>NUCLEOTIDE SEQUENCE</scope>
    <source>
        <strain evidence="2">NIES-1699</strain>
    </source>
</reference>
<dbReference type="Pfam" id="PF12697">
    <property type="entry name" value="Abhydrolase_6"/>
    <property type="match status" value="1"/>
</dbReference>
<keyword evidence="3" id="KW-1185">Reference proteome</keyword>
<evidence type="ECO:0000313" key="2">
    <source>
        <dbReference type="EMBL" id="KAJ8603707.1"/>
    </source>
</evidence>
<dbReference type="PANTHER" id="PTHR46438">
    <property type="entry name" value="ALPHA/BETA-HYDROLASES SUPERFAMILY PROTEIN"/>
    <property type="match status" value="1"/>
</dbReference>
<dbReference type="AlphaFoldDB" id="A0AAD7UG54"/>
<gene>
    <name evidence="2" type="ORF">CTAYLR_000186</name>
</gene>
<proteinExistence type="predicted"/>
<evidence type="ECO:0000259" key="1">
    <source>
        <dbReference type="Pfam" id="PF12697"/>
    </source>
</evidence>
<feature type="domain" description="AB hydrolase-1" evidence="1">
    <location>
        <begin position="76"/>
        <end position="337"/>
    </location>
</feature>
<dbReference type="PRINTS" id="PR00412">
    <property type="entry name" value="EPOXHYDRLASE"/>
</dbReference>
<dbReference type="Proteomes" id="UP001230188">
    <property type="component" value="Unassembled WGS sequence"/>
</dbReference>
<dbReference type="GO" id="GO:0003824">
    <property type="term" value="F:catalytic activity"/>
    <property type="evidence" value="ECO:0007669"/>
    <property type="project" value="InterPro"/>
</dbReference>
<dbReference type="SUPFAM" id="SSF53474">
    <property type="entry name" value="alpha/beta-Hydrolases"/>
    <property type="match status" value="1"/>
</dbReference>
<organism evidence="2 3">
    <name type="scientific">Chrysophaeum taylorii</name>
    <dbReference type="NCBI Taxonomy" id="2483200"/>
    <lineage>
        <taxon>Eukaryota</taxon>
        <taxon>Sar</taxon>
        <taxon>Stramenopiles</taxon>
        <taxon>Ochrophyta</taxon>
        <taxon>Pelagophyceae</taxon>
        <taxon>Pelagomonadales</taxon>
        <taxon>Pelagomonadaceae</taxon>
        <taxon>Chrysophaeum</taxon>
    </lineage>
</organism>